<evidence type="ECO:0000259" key="2">
    <source>
        <dbReference type="Pfam" id="PF22916"/>
    </source>
</evidence>
<dbReference type="InParanoid" id="A0A2G5EX10"/>
<evidence type="ECO:0000313" key="3">
    <source>
        <dbReference type="EMBL" id="PIA60303.1"/>
    </source>
</evidence>
<sequence>MDGYIKHALFHVFKTRDLLTKNEPKLAKLRETNKEESLNGEEFLDHGSTRTKVLILLSLASIAFRVTKRLIQLTPLSHKVNVEHMDRFSDKFGTEEVSDNDDKNELSNNALNKGNSKRRSLQNLLTVNRFLVGATMIVS</sequence>
<name>A0A2G5EX10_AQUCA</name>
<dbReference type="PANTHER" id="PTHR12933">
    <property type="entry name" value="ORF PROTEIN-RELATED"/>
    <property type="match status" value="1"/>
</dbReference>
<gene>
    <name evidence="3" type="ORF">AQUCO_00300065v1</name>
</gene>
<reference evidence="3 4" key="1">
    <citation type="submission" date="2017-09" db="EMBL/GenBank/DDBJ databases">
        <title>WGS assembly of Aquilegia coerulea Goldsmith.</title>
        <authorList>
            <person name="Hodges S."/>
            <person name="Kramer E."/>
            <person name="Nordborg M."/>
            <person name="Tomkins J."/>
            <person name="Borevitz J."/>
            <person name="Derieg N."/>
            <person name="Yan J."/>
            <person name="Mihaltcheva S."/>
            <person name="Hayes R.D."/>
            <person name="Rokhsar D."/>
        </authorList>
    </citation>
    <scope>NUCLEOTIDE SEQUENCE [LARGE SCALE GENOMIC DNA]</scope>
    <source>
        <strain evidence="4">cv. Goldsmith</strain>
    </source>
</reference>
<feature type="domain" description="UTP25 NTP hydrolase-like" evidence="2">
    <location>
        <begin position="3"/>
        <end position="105"/>
    </location>
</feature>
<evidence type="ECO:0000256" key="1">
    <source>
        <dbReference type="SAM" id="MobiDB-lite"/>
    </source>
</evidence>
<dbReference type="GO" id="GO:0019843">
    <property type="term" value="F:rRNA binding"/>
    <property type="evidence" value="ECO:0007669"/>
    <property type="project" value="TreeGrafter"/>
</dbReference>
<dbReference type="InterPro" id="IPR053940">
    <property type="entry name" value="UTP25_NTPase-like"/>
</dbReference>
<dbReference type="Proteomes" id="UP000230069">
    <property type="component" value="Unassembled WGS sequence"/>
</dbReference>
<dbReference type="GO" id="GO:0032040">
    <property type="term" value="C:small-subunit processome"/>
    <property type="evidence" value="ECO:0007669"/>
    <property type="project" value="TreeGrafter"/>
</dbReference>
<dbReference type="EMBL" id="KZ305020">
    <property type="protein sequence ID" value="PIA60303.1"/>
    <property type="molecule type" value="Genomic_DNA"/>
</dbReference>
<keyword evidence="4" id="KW-1185">Reference proteome</keyword>
<proteinExistence type="predicted"/>
<dbReference type="OrthoDB" id="10264378at2759"/>
<accession>A0A2G5EX10</accession>
<organism evidence="3 4">
    <name type="scientific">Aquilegia coerulea</name>
    <name type="common">Rocky mountain columbine</name>
    <dbReference type="NCBI Taxonomy" id="218851"/>
    <lineage>
        <taxon>Eukaryota</taxon>
        <taxon>Viridiplantae</taxon>
        <taxon>Streptophyta</taxon>
        <taxon>Embryophyta</taxon>
        <taxon>Tracheophyta</taxon>
        <taxon>Spermatophyta</taxon>
        <taxon>Magnoliopsida</taxon>
        <taxon>Ranunculales</taxon>
        <taxon>Ranunculaceae</taxon>
        <taxon>Thalictroideae</taxon>
        <taxon>Aquilegia</taxon>
    </lineage>
</organism>
<feature type="compositionally biased region" description="Basic and acidic residues" evidence="1">
    <location>
        <begin position="93"/>
        <end position="105"/>
    </location>
</feature>
<protein>
    <recommendedName>
        <fullName evidence="2">UTP25 NTP hydrolase-like domain-containing protein</fullName>
    </recommendedName>
</protein>
<dbReference type="InterPro" id="IPR010678">
    <property type="entry name" value="UTP25"/>
</dbReference>
<evidence type="ECO:0000313" key="4">
    <source>
        <dbReference type="Proteomes" id="UP000230069"/>
    </source>
</evidence>
<dbReference type="PANTHER" id="PTHR12933:SF0">
    <property type="entry name" value="U3 SMALL NUCLEOLAR RNA-ASSOCIATED PROTEIN 25 HOMOLOG"/>
    <property type="match status" value="1"/>
</dbReference>
<feature type="region of interest" description="Disordered" evidence="1">
    <location>
        <begin position="93"/>
        <end position="114"/>
    </location>
</feature>
<dbReference type="STRING" id="218851.A0A2G5EX10"/>
<dbReference type="GO" id="GO:0000462">
    <property type="term" value="P:maturation of SSU-rRNA from tricistronic rRNA transcript (SSU-rRNA, 5.8S rRNA, LSU-rRNA)"/>
    <property type="evidence" value="ECO:0007669"/>
    <property type="project" value="TreeGrafter"/>
</dbReference>
<dbReference type="AlphaFoldDB" id="A0A2G5EX10"/>
<dbReference type="GO" id="GO:0034511">
    <property type="term" value="F:U3 snoRNA binding"/>
    <property type="evidence" value="ECO:0007669"/>
    <property type="project" value="InterPro"/>
</dbReference>
<dbReference type="Pfam" id="PF22916">
    <property type="entry name" value="UTP25_NTPase-like"/>
    <property type="match status" value="1"/>
</dbReference>